<organism evidence="9 10">
    <name type="scientific">Pectinatus haikarae</name>
    <dbReference type="NCBI Taxonomy" id="349096"/>
    <lineage>
        <taxon>Bacteria</taxon>
        <taxon>Bacillati</taxon>
        <taxon>Bacillota</taxon>
        <taxon>Negativicutes</taxon>
        <taxon>Selenomonadales</taxon>
        <taxon>Selenomonadaceae</taxon>
        <taxon>Pectinatus</taxon>
    </lineage>
</organism>
<keyword evidence="4 7" id="KW-0378">Hydrolase</keyword>
<dbReference type="InterPro" id="IPR036237">
    <property type="entry name" value="Xyl_isomerase-like_sf"/>
</dbReference>
<evidence type="ECO:0000313" key="9">
    <source>
        <dbReference type="EMBL" id="MDQ0204250.1"/>
    </source>
</evidence>
<feature type="binding site" evidence="7">
    <location>
        <position position="107"/>
    </location>
    <ligand>
        <name>Zn(2+)</name>
        <dbReference type="ChEBI" id="CHEBI:29105"/>
        <label>1</label>
    </ligand>
</feature>
<dbReference type="GO" id="GO:0008833">
    <property type="term" value="F:deoxyribonuclease IV (phage-T4-induced) activity"/>
    <property type="evidence" value="ECO:0007669"/>
    <property type="project" value="UniProtKB-EC"/>
</dbReference>
<feature type="binding site" evidence="7">
    <location>
        <position position="226"/>
    </location>
    <ligand>
        <name>Zn(2+)</name>
        <dbReference type="ChEBI" id="CHEBI:29105"/>
        <label>3</label>
    </ligand>
</feature>
<evidence type="ECO:0000256" key="7">
    <source>
        <dbReference type="HAMAP-Rule" id="MF_00152"/>
    </source>
</evidence>
<keyword evidence="5 7" id="KW-0862">Zinc</keyword>
<keyword evidence="7" id="KW-0255">Endonuclease</keyword>
<keyword evidence="10" id="KW-1185">Reference proteome</keyword>
<feature type="binding site" evidence="7">
    <location>
        <position position="256"/>
    </location>
    <ligand>
        <name>Zn(2+)</name>
        <dbReference type="ChEBI" id="CHEBI:29105"/>
        <label>2</label>
    </ligand>
</feature>
<dbReference type="InterPro" id="IPR013022">
    <property type="entry name" value="Xyl_isomerase-like_TIM-brl"/>
</dbReference>
<feature type="binding site" evidence="7">
    <location>
        <position position="224"/>
    </location>
    <ligand>
        <name>Zn(2+)</name>
        <dbReference type="ChEBI" id="CHEBI:29105"/>
        <label>3</label>
    </ligand>
</feature>
<gene>
    <name evidence="7" type="primary">nfo</name>
    <name evidence="9" type="ORF">J2S01_001978</name>
</gene>
<evidence type="ECO:0000256" key="4">
    <source>
        <dbReference type="ARBA" id="ARBA00022801"/>
    </source>
</evidence>
<dbReference type="Proteomes" id="UP001239167">
    <property type="component" value="Unassembled WGS sequence"/>
</dbReference>
<evidence type="ECO:0000256" key="3">
    <source>
        <dbReference type="ARBA" id="ARBA00022763"/>
    </source>
</evidence>
<sequence>MLNIGNHISSAGGFSAMGKEAISLDANVFAFFTRNPRGGRAKKIDQDDIDKFNAFCTENNMGKLIAHAPYTLNACSNKEDLRLFAKETMLDDLKRMEYIPGNYYNFHPGSHVGQGVEEGIGQIAECLNAVLTPQQNTIILLETMAGKGTEIGSSFEQLKSIIDKVEFKDNVGICLDTCHIFDAGYDIVNNLDNVIRDFDDIIGLEKLKAVHLNDSKNPMGSHKDRHEKIGKGYIGLDTFVKVINHPELRKLPFILETPNDHDGYAAEIKLLRDRFLPENFPAEK</sequence>
<keyword evidence="2 7" id="KW-0479">Metal-binding</keyword>
<dbReference type="NCBIfam" id="TIGR00587">
    <property type="entry name" value="nfo"/>
    <property type="match status" value="1"/>
</dbReference>
<evidence type="ECO:0000256" key="2">
    <source>
        <dbReference type="ARBA" id="ARBA00022723"/>
    </source>
</evidence>
<dbReference type="RefSeq" id="WP_307224493.1">
    <property type="nucleotide sequence ID" value="NZ_CP116940.1"/>
</dbReference>
<keyword evidence="6 7" id="KW-0234">DNA repair</keyword>
<dbReference type="SMART" id="SM00518">
    <property type="entry name" value="AP2Ec"/>
    <property type="match status" value="1"/>
</dbReference>
<dbReference type="Gene3D" id="3.20.20.150">
    <property type="entry name" value="Divalent-metal-dependent TIM barrel enzymes"/>
    <property type="match status" value="1"/>
</dbReference>
<comment type="catalytic activity">
    <reaction evidence="7">
        <text>Endonucleolytic cleavage to 5'-phosphooligonucleotide end-products.</text>
        <dbReference type="EC" id="3.1.21.2"/>
    </reaction>
</comment>
<dbReference type="HAMAP" id="MF_00152">
    <property type="entry name" value="Nfo"/>
    <property type="match status" value="1"/>
</dbReference>
<comment type="cofactor">
    <cofactor evidence="7">
        <name>Zn(2+)</name>
        <dbReference type="ChEBI" id="CHEBI:29105"/>
    </cofactor>
    <text evidence="7">Binds 3 Zn(2+) ions.</text>
</comment>
<dbReference type="InterPro" id="IPR001719">
    <property type="entry name" value="AP_endonuc_2"/>
</dbReference>
<accession>A0ABT9Y8T0</accession>
<reference evidence="9 10" key="1">
    <citation type="submission" date="2023-07" db="EMBL/GenBank/DDBJ databases">
        <title>Genomic Encyclopedia of Type Strains, Phase IV (KMG-IV): sequencing the most valuable type-strain genomes for metagenomic binning, comparative biology and taxonomic classification.</title>
        <authorList>
            <person name="Goeker M."/>
        </authorList>
    </citation>
    <scope>NUCLEOTIDE SEQUENCE [LARGE SCALE GENOMIC DNA]</scope>
    <source>
        <strain evidence="9 10">DSM 16980</strain>
    </source>
</reference>
<dbReference type="EMBL" id="JAUSUE010000014">
    <property type="protein sequence ID" value="MDQ0204250.1"/>
    <property type="molecule type" value="Genomic_DNA"/>
</dbReference>
<dbReference type="CDD" id="cd00019">
    <property type="entry name" value="AP2Ec"/>
    <property type="match status" value="1"/>
</dbReference>
<dbReference type="PROSITE" id="PS00731">
    <property type="entry name" value="AP_NUCLEASE_F2_3"/>
    <property type="match status" value="1"/>
</dbReference>
<dbReference type="PROSITE" id="PS00730">
    <property type="entry name" value="AP_NUCLEASE_F2_2"/>
    <property type="match status" value="1"/>
</dbReference>
<feature type="binding site" evidence="7">
    <location>
        <position position="179"/>
    </location>
    <ligand>
        <name>Zn(2+)</name>
        <dbReference type="ChEBI" id="CHEBI:29105"/>
        <label>3</label>
    </ligand>
</feature>
<feature type="binding site" evidence="7">
    <location>
        <position position="142"/>
    </location>
    <ligand>
        <name>Zn(2+)</name>
        <dbReference type="ChEBI" id="CHEBI:29105"/>
        <label>2</label>
    </ligand>
</feature>
<feature type="binding site" evidence="7">
    <location>
        <position position="176"/>
    </location>
    <ligand>
        <name>Zn(2+)</name>
        <dbReference type="ChEBI" id="CHEBI:29105"/>
        <label>2</label>
    </ligand>
</feature>
<dbReference type="PANTHER" id="PTHR21445">
    <property type="entry name" value="ENDONUCLEASE IV ENDODEOXYRIBONUCLEASE IV"/>
    <property type="match status" value="1"/>
</dbReference>
<feature type="binding site" evidence="7">
    <location>
        <position position="142"/>
    </location>
    <ligand>
        <name>Zn(2+)</name>
        <dbReference type="ChEBI" id="CHEBI:29105"/>
        <label>1</label>
    </ligand>
</feature>
<keyword evidence="7" id="KW-0540">Nuclease</keyword>
<dbReference type="Pfam" id="PF01261">
    <property type="entry name" value="AP_endonuc_2"/>
    <property type="match status" value="1"/>
</dbReference>
<proteinExistence type="inferred from homology"/>
<evidence type="ECO:0000256" key="5">
    <source>
        <dbReference type="ARBA" id="ARBA00022833"/>
    </source>
</evidence>
<protein>
    <recommendedName>
        <fullName evidence="7">Probable endonuclease 4</fullName>
        <ecNumber evidence="7">3.1.21.2</ecNumber>
    </recommendedName>
    <alternativeName>
        <fullName evidence="7">Endodeoxyribonuclease IV</fullName>
    </alternativeName>
    <alternativeName>
        <fullName evidence="7">Endonuclease IV</fullName>
    </alternativeName>
</protein>
<comment type="function">
    <text evidence="7">Endonuclease IV plays a role in DNA repair. It cleaves phosphodiester bonds at apurinic or apyrimidinic (AP) sites, generating a 3'-hydroxyl group and a 5'-terminal sugar phosphate.</text>
</comment>
<name>A0ABT9Y8T0_9FIRM</name>
<evidence type="ECO:0000256" key="6">
    <source>
        <dbReference type="ARBA" id="ARBA00023204"/>
    </source>
</evidence>
<dbReference type="PANTHER" id="PTHR21445:SF0">
    <property type="entry name" value="APURINIC-APYRIMIDINIC ENDONUCLEASE"/>
    <property type="match status" value="1"/>
</dbReference>
<dbReference type="InterPro" id="IPR018246">
    <property type="entry name" value="AP_endonuc_F2_Zn_BS"/>
</dbReference>
<evidence type="ECO:0000259" key="8">
    <source>
        <dbReference type="Pfam" id="PF01261"/>
    </source>
</evidence>
<dbReference type="PROSITE" id="PS51432">
    <property type="entry name" value="AP_NUCLEASE_F2_4"/>
    <property type="match status" value="1"/>
</dbReference>
<evidence type="ECO:0000313" key="10">
    <source>
        <dbReference type="Proteomes" id="UP001239167"/>
    </source>
</evidence>
<feature type="domain" description="Xylose isomerase-like TIM barrel" evidence="8">
    <location>
        <begin position="21"/>
        <end position="273"/>
    </location>
</feature>
<feature type="binding site" evidence="7">
    <location>
        <position position="67"/>
    </location>
    <ligand>
        <name>Zn(2+)</name>
        <dbReference type="ChEBI" id="CHEBI:29105"/>
        <label>1</label>
    </ligand>
</feature>
<dbReference type="SUPFAM" id="SSF51658">
    <property type="entry name" value="Xylose isomerase-like"/>
    <property type="match status" value="1"/>
</dbReference>
<comment type="caution">
    <text evidence="9">The sequence shown here is derived from an EMBL/GenBank/DDBJ whole genome shotgun (WGS) entry which is preliminary data.</text>
</comment>
<keyword evidence="3 7" id="KW-0227">DNA damage</keyword>
<comment type="similarity">
    <text evidence="1 7">Belongs to the AP endonuclease 2 family.</text>
</comment>
<feature type="binding site" evidence="7">
    <location>
        <position position="211"/>
    </location>
    <ligand>
        <name>Zn(2+)</name>
        <dbReference type="ChEBI" id="CHEBI:29105"/>
        <label>2</label>
    </ligand>
</feature>
<evidence type="ECO:0000256" key="1">
    <source>
        <dbReference type="ARBA" id="ARBA00005340"/>
    </source>
</evidence>
<dbReference type="EC" id="3.1.21.2" evidence="7"/>